<comment type="caution">
    <text evidence="2">The sequence shown here is derived from an EMBL/GenBank/DDBJ whole genome shotgun (WGS) entry which is preliminary data.</text>
</comment>
<dbReference type="STRING" id="1802158.A2827_01480"/>
<reference evidence="2 3" key="1">
    <citation type="journal article" date="2016" name="Nat. Commun.">
        <title>Thousands of microbial genomes shed light on interconnected biogeochemical processes in an aquifer system.</title>
        <authorList>
            <person name="Anantharaman K."/>
            <person name="Brown C.T."/>
            <person name="Hug L.A."/>
            <person name="Sharon I."/>
            <person name="Castelle C.J."/>
            <person name="Probst A.J."/>
            <person name="Thomas B.C."/>
            <person name="Singh A."/>
            <person name="Wilkins M.J."/>
            <person name="Karaoz U."/>
            <person name="Brodie E.L."/>
            <person name="Williams K.H."/>
            <person name="Hubbard S.S."/>
            <person name="Banfield J.F."/>
        </authorList>
    </citation>
    <scope>NUCLEOTIDE SEQUENCE [LARGE SCALE GENOMIC DNA]</scope>
</reference>
<name>A0A1G2H7S7_9BACT</name>
<accession>A0A1G2H7S7</accession>
<proteinExistence type="predicted"/>
<sequence>MRDDKKREIEDLSIEKIKGRIFWDAIQHPLTLGSVGLATLSTIYLVTVAPFVGGALIALPVAIVSGVAGVSSVGWHWLIRGRHYIEEKGQELAELREQMTRDQEDKNFRNLAAQIRVSFSKMCFEEGIRELDELLHEYTKFADLIGRITTPIFNLGRIDKLSREAYHQGLSALSKVAESLRLVRASSRSVLEEEAQRLSTEIKVFESDSEKRWQLDIARERFALTKERISKVEAHEKNIAKLLQISDKCEGQLHLTAICIAAMEFENLHENAGEVVSRLQDIVTMAIEVQEQIKRLEGFNAAGI</sequence>
<keyword evidence="1" id="KW-1133">Transmembrane helix</keyword>
<evidence type="ECO:0000313" key="2">
    <source>
        <dbReference type="EMBL" id="OGZ58522.1"/>
    </source>
</evidence>
<dbReference type="AlphaFoldDB" id="A0A1G2H7S7"/>
<gene>
    <name evidence="2" type="ORF">A2827_01480</name>
</gene>
<feature type="transmembrane region" description="Helical" evidence="1">
    <location>
        <begin position="51"/>
        <end position="78"/>
    </location>
</feature>
<organism evidence="2 3">
    <name type="scientific">Candidatus Spechtbacteria bacterium RIFCSPHIGHO2_01_FULL_43_30</name>
    <dbReference type="NCBI Taxonomy" id="1802158"/>
    <lineage>
        <taxon>Bacteria</taxon>
        <taxon>Candidatus Spechtiibacteriota</taxon>
    </lineage>
</organism>
<evidence type="ECO:0000313" key="3">
    <source>
        <dbReference type="Proteomes" id="UP000177932"/>
    </source>
</evidence>
<keyword evidence="1" id="KW-0812">Transmembrane</keyword>
<feature type="transmembrane region" description="Helical" evidence="1">
    <location>
        <begin position="21"/>
        <end position="45"/>
    </location>
</feature>
<keyword evidence="1" id="KW-0472">Membrane</keyword>
<dbReference type="Proteomes" id="UP000177932">
    <property type="component" value="Unassembled WGS sequence"/>
</dbReference>
<protein>
    <submittedName>
        <fullName evidence="2">Uncharacterized protein</fullName>
    </submittedName>
</protein>
<dbReference type="EMBL" id="MHOD01000004">
    <property type="protein sequence ID" value="OGZ58522.1"/>
    <property type="molecule type" value="Genomic_DNA"/>
</dbReference>
<evidence type="ECO:0000256" key="1">
    <source>
        <dbReference type="SAM" id="Phobius"/>
    </source>
</evidence>